<keyword evidence="4" id="KW-1185">Reference proteome</keyword>
<sequence>MPRQPTLSVASNRNQGADHPATDLSRFRVGGYRAGPLWKVVLWYPINYYLFDTPIPWPSRLKVGILRLFGADIGKGVVIKPNVRIKNPWRLRMGNHSWIGESVWIDNMEDVVIGCHVNLSQGVILLTGNHDYTQSNFAFRLAKITLEDGVWIGARSVVCPGVTCRSHAVLSVNSVASKPLEPWTVYAGNPAVPVRPRVMSA</sequence>
<name>A0A7Y0ADC0_9BACT</name>
<evidence type="ECO:0000256" key="2">
    <source>
        <dbReference type="ARBA" id="ARBA00022679"/>
    </source>
</evidence>
<dbReference type="Proteomes" id="UP000559626">
    <property type="component" value="Unassembled WGS sequence"/>
</dbReference>
<organism evidence="3 4">
    <name type="scientific">Hymenobacter polaris</name>
    <dbReference type="NCBI Taxonomy" id="2682546"/>
    <lineage>
        <taxon>Bacteria</taxon>
        <taxon>Pseudomonadati</taxon>
        <taxon>Bacteroidota</taxon>
        <taxon>Cytophagia</taxon>
        <taxon>Cytophagales</taxon>
        <taxon>Hymenobacteraceae</taxon>
        <taxon>Hymenobacter</taxon>
    </lineage>
</organism>
<dbReference type="InterPro" id="IPR011004">
    <property type="entry name" value="Trimer_LpxA-like_sf"/>
</dbReference>
<reference evidence="3 4" key="1">
    <citation type="submission" date="2020-04" db="EMBL/GenBank/DDBJ databases">
        <title>Hymenobacter polaris sp. nov., isolated from Arctic soil.</title>
        <authorList>
            <person name="Dahal R.H."/>
        </authorList>
    </citation>
    <scope>NUCLEOTIDE SEQUENCE [LARGE SCALE GENOMIC DNA]</scope>
    <source>
        <strain evidence="3 4">RP-2-7</strain>
    </source>
</reference>
<dbReference type="AlphaFoldDB" id="A0A7Y0ADC0"/>
<dbReference type="NCBIfam" id="NF007797">
    <property type="entry name" value="PRK10502.1"/>
    <property type="match status" value="1"/>
</dbReference>
<protein>
    <submittedName>
        <fullName evidence="3">Colanic acid biosynthesis acetyltransferase WcaF</fullName>
    </submittedName>
</protein>
<gene>
    <name evidence="3" type="primary">wcaF</name>
    <name evidence="3" type="ORF">HHL22_08640</name>
</gene>
<dbReference type="CDD" id="cd05825">
    <property type="entry name" value="LbH_wcaF_like"/>
    <property type="match status" value="1"/>
</dbReference>
<accession>A0A7Y0ADC0</accession>
<dbReference type="InterPro" id="IPR051159">
    <property type="entry name" value="Hexapeptide_acetyltransf"/>
</dbReference>
<dbReference type="SUPFAM" id="SSF51161">
    <property type="entry name" value="Trimeric LpxA-like enzymes"/>
    <property type="match status" value="1"/>
</dbReference>
<dbReference type="GO" id="GO:0008374">
    <property type="term" value="F:O-acyltransferase activity"/>
    <property type="evidence" value="ECO:0007669"/>
    <property type="project" value="TreeGrafter"/>
</dbReference>
<evidence type="ECO:0000313" key="3">
    <source>
        <dbReference type="EMBL" id="NML65269.1"/>
    </source>
</evidence>
<evidence type="ECO:0000256" key="1">
    <source>
        <dbReference type="ARBA" id="ARBA00007274"/>
    </source>
</evidence>
<dbReference type="GO" id="GO:0005829">
    <property type="term" value="C:cytosol"/>
    <property type="evidence" value="ECO:0007669"/>
    <property type="project" value="TreeGrafter"/>
</dbReference>
<dbReference type="PANTHER" id="PTHR23416">
    <property type="entry name" value="SIALIC ACID SYNTHASE-RELATED"/>
    <property type="match status" value="1"/>
</dbReference>
<evidence type="ECO:0000313" key="4">
    <source>
        <dbReference type="Proteomes" id="UP000559626"/>
    </source>
</evidence>
<dbReference type="Gene3D" id="2.160.10.10">
    <property type="entry name" value="Hexapeptide repeat proteins"/>
    <property type="match status" value="1"/>
</dbReference>
<proteinExistence type="inferred from homology"/>
<dbReference type="EMBL" id="JABBGH010000001">
    <property type="protein sequence ID" value="NML65269.1"/>
    <property type="molecule type" value="Genomic_DNA"/>
</dbReference>
<dbReference type="PANTHER" id="PTHR23416:SF23">
    <property type="entry name" value="ACETYLTRANSFERASE C18B11.09C-RELATED"/>
    <property type="match status" value="1"/>
</dbReference>
<comment type="caution">
    <text evidence="3">The sequence shown here is derived from an EMBL/GenBank/DDBJ whole genome shotgun (WGS) entry which is preliminary data.</text>
</comment>
<keyword evidence="2 3" id="KW-0808">Transferase</keyword>
<comment type="similarity">
    <text evidence="1">Belongs to the transferase hexapeptide repeat family.</text>
</comment>